<dbReference type="RefSeq" id="WP_152264400.1">
    <property type="nucleotide sequence ID" value="NZ_VOKX01000038.1"/>
</dbReference>
<proteinExistence type="predicted"/>
<accession>A0A5N5W570</accession>
<evidence type="ECO:0000313" key="6">
    <source>
        <dbReference type="Proteomes" id="UP000327000"/>
    </source>
</evidence>
<evidence type="ECO:0000256" key="2">
    <source>
        <dbReference type="PIRSR" id="PIRSR601310-3"/>
    </source>
</evidence>
<dbReference type="PRINTS" id="PR00332">
    <property type="entry name" value="HISTRIAD"/>
</dbReference>
<dbReference type="PANTHER" id="PTHR46648:SF1">
    <property type="entry name" value="ADENOSINE 5'-MONOPHOSPHORAMIDASE HNT1"/>
    <property type="match status" value="1"/>
</dbReference>
<evidence type="ECO:0000313" key="5">
    <source>
        <dbReference type="EMBL" id="KAB7842197.1"/>
    </source>
</evidence>
<dbReference type="PANTHER" id="PTHR46648">
    <property type="entry name" value="HIT FAMILY PROTEIN 1"/>
    <property type="match status" value="1"/>
</dbReference>
<evidence type="ECO:0000256" key="1">
    <source>
        <dbReference type="PIRSR" id="PIRSR601310-1"/>
    </source>
</evidence>
<protein>
    <submittedName>
        <fullName evidence="5">HIT family protein</fullName>
    </submittedName>
</protein>
<dbReference type="InterPro" id="IPR011146">
    <property type="entry name" value="HIT-like"/>
</dbReference>
<feature type="short sequence motif" description="Histidine triad motif" evidence="2 3">
    <location>
        <begin position="103"/>
        <end position="107"/>
    </location>
</feature>
<feature type="active site" description="Tele-AMP-histidine intermediate" evidence="1">
    <location>
        <position position="105"/>
    </location>
</feature>
<organism evidence="5 6">
    <name type="scientific">Streptomyces mobaraensis</name>
    <name type="common">Streptoverticillium mobaraense</name>
    <dbReference type="NCBI Taxonomy" id="35621"/>
    <lineage>
        <taxon>Bacteria</taxon>
        <taxon>Bacillati</taxon>
        <taxon>Actinomycetota</taxon>
        <taxon>Actinomycetes</taxon>
        <taxon>Kitasatosporales</taxon>
        <taxon>Streptomycetaceae</taxon>
        <taxon>Streptomyces</taxon>
    </lineage>
</organism>
<dbReference type="Gene3D" id="3.30.428.10">
    <property type="entry name" value="HIT-like"/>
    <property type="match status" value="1"/>
</dbReference>
<gene>
    <name evidence="5" type="ORF">FRZ00_19870</name>
</gene>
<sequence>MRTTQDPSTADCVFCAIAADGAPAHRVLADDAVVAFLDARPLFPGHVLVVPRRHVVTLTELPEADVGPFFARVRRIAGAVERGMGAAGSFVAANNKVSQSVPHFHVHVVPRNRKDGLRGFFWPRTRYASEAEAEGVAERVRAALADGG</sequence>
<comment type="caution">
    <text evidence="5">The sequence shown here is derived from an EMBL/GenBank/DDBJ whole genome shotgun (WGS) entry which is preliminary data.</text>
</comment>
<dbReference type="InterPro" id="IPR001310">
    <property type="entry name" value="Histidine_triad_HIT"/>
</dbReference>
<dbReference type="InterPro" id="IPR036265">
    <property type="entry name" value="HIT-like_sf"/>
</dbReference>
<dbReference type="GO" id="GO:0003824">
    <property type="term" value="F:catalytic activity"/>
    <property type="evidence" value="ECO:0007669"/>
    <property type="project" value="InterPro"/>
</dbReference>
<dbReference type="Proteomes" id="UP000327000">
    <property type="component" value="Unassembled WGS sequence"/>
</dbReference>
<feature type="domain" description="HIT" evidence="4">
    <location>
        <begin position="13"/>
        <end position="118"/>
    </location>
</feature>
<keyword evidence="6" id="KW-1185">Reference proteome</keyword>
<dbReference type="Pfam" id="PF01230">
    <property type="entry name" value="HIT"/>
    <property type="match status" value="1"/>
</dbReference>
<dbReference type="SUPFAM" id="SSF54197">
    <property type="entry name" value="HIT-like"/>
    <property type="match status" value="1"/>
</dbReference>
<evidence type="ECO:0000256" key="3">
    <source>
        <dbReference type="PROSITE-ProRule" id="PRU00464"/>
    </source>
</evidence>
<dbReference type="EMBL" id="VOKX01000038">
    <property type="protein sequence ID" value="KAB7842197.1"/>
    <property type="molecule type" value="Genomic_DNA"/>
</dbReference>
<evidence type="ECO:0000259" key="4">
    <source>
        <dbReference type="PROSITE" id="PS51084"/>
    </source>
</evidence>
<reference evidence="5 6" key="1">
    <citation type="journal article" date="2019" name="Microb. Cell Fact.">
        <title>Exploring novel herbicidin analogues by transcriptional regulator overexpression and MS/MS molecular networking.</title>
        <authorList>
            <person name="Shi Y."/>
            <person name="Gu R."/>
            <person name="Li Y."/>
            <person name="Wang X."/>
            <person name="Ren W."/>
            <person name="Li X."/>
            <person name="Wang L."/>
            <person name="Xie Y."/>
            <person name="Hong B."/>
        </authorList>
    </citation>
    <scope>NUCLEOTIDE SEQUENCE [LARGE SCALE GENOMIC DNA]</scope>
    <source>
        <strain evidence="5 6">US-43</strain>
    </source>
</reference>
<dbReference type="PROSITE" id="PS51084">
    <property type="entry name" value="HIT_2"/>
    <property type="match status" value="1"/>
</dbReference>
<dbReference type="AlphaFoldDB" id="A0A5N5W570"/>
<dbReference type="GO" id="GO:0009117">
    <property type="term" value="P:nucleotide metabolic process"/>
    <property type="evidence" value="ECO:0007669"/>
    <property type="project" value="TreeGrafter"/>
</dbReference>
<dbReference type="OrthoDB" id="9784774at2"/>
<name>A0A5N5W570_STRMB</name>